<reference evidence="2" key="1">
    <citation type="submission" date="2023-01" db="EMBL/GenBank/DDBJ databases">
        <title>Genome assembly of the deep-sea coral Lophelia pertusa.</title>
        <authorList>
            <person name="Herrera S."/>
            <person name="Cordes E."/>
        </authorList>
    </citation>
    <scope>NUCLEOTIDE SEQUENCE</scope>
    <source>
        <strain evidence="2">USNM1676648</strain>
        <tissue evidence="2">Polyp</tissue>
    </source>
</reference>
<feature type="non-terminal residue" evidence="2">
    <location>
        <position position="1"/>
    </location>
</feature>
<keyword evidence="3" id="KW-1185">Reference proteome</keyword>
<comment type="caution">
    <text evidence="2">The sequence shown here is derived from an EMBL/GenBank/DDBJ whole genome shotgun (WGS) entry which is preliminary data.</text>
</comment>
<evidence type="ECO:0000313" key="2">
    <source>
        <dbReference type="EMBL" id="KAJ7343705.1"/>
    </source>
</evidence>
<organism evidence="2 3">
    <name type="scientific">Desmophyllum pertusum</name>
    <dbReference type="NCBI Taxonomy" id="174260"/>
    <lineage>
        <taxon>Eukaryota</taxon>
        <taxon>Metazoa</taxon>
        <taxon>Cnidaria</taxon>
        <taxon>Anthozoa</taxon>
        <taxon>Hexacorallia</taxon>
        <taxon>Scleractinia</taxon>
        <taxon>Caryophylliina</taxon>
        <taxon>Caryophylliidae</taxon>
        <taxon>Desmophyllum</taxon>
    </lineage>
</organism>
<proteinExistence type="predicted"/>
<dbReference type="EMBL" id="MU827670">
    <property type="protein sequence ID" value="KAJ7343705.1"/>
    <property type="molecule type" value="Genomic_DNA"/>
</dbReference>
<feature type="region of interest" description="Disordered" evidence="1">
    <location>
        <begin position="1"/>
        <end position="79"/>
    </location>
</feature>
<accession>A0A9W9YGX8</accession>
<dbReference type="Proteomes" id="UP001163046">
    <property type="component" value="Unassembled WGS sequence"/>
</dbReference>
<protein>
    <submittedName>
        <fullName evidence="2">Uncharacterized protein</fullName>
    </submittedName>
</protein>
<gene>
    <name evidence="2" type="ORF">OS493_040413</name>
</gene>
<dbReference type="AlphaFoldDB" id="A0A9W9YGX8"/>
<name>A0A9W9YGX8_9CNID</name>
<dbReference type="OrthoDB" id="6022652at2759"/>
<evidence type="ECO:0000313" key="3">
    <source>
        <dbReference type="Proteomes" id="UP001163046"/>
    </source>
</evidence>
<evidence type="ECO:0000256" key="1">
    <source>
        <dbReference type="SAM" id="MobiDB-lite"/>
    </source>
</evidence>
<sequence>NGLPTVSDSEAKSHARRPRRRPPQECSEVGEEVDKAKRLQGQGNSSETGHPHHPDIISASRSSPMVKKTVWSEARRRDW</sequence>